<name>A0A2K1L471_PHYPA</name>
<dbReference type="EnsemblPlants" id="Pp3c2_34190V3.1">
    <property type="protein sequence ID" value="Pp3c2_34190V3.1"/>
    <property type="gene ID" value="Pp3c2_34190"/>
</dbReference>
<evidence type="ECO:0000313" key="4">
    <source>
        <dbReference type="Proteomes" id="UP000006727"/>
    </source>
</evidence>
<keyword evidence="4" id="KW-1185">Reference proteome</keyword>
<organism evidence="2">
    <name type="scientific">Physcomitrium patens</name>
    <name type="common">Spreading-leaved earth moss</name>
    <name type="synonym">Physcomitrella patens</name>
    <dbReference type="NCBI Taxonomy" id="3218"/>
    <lineage>
        <taxon>Eukaryota</taxon>
        <taxon>Viridiplantae</taxon>
        <taxon>Streptophyta</taxon>
        <taxon>Embryophyta</taxon>
        <taxon>Bryophyta</taxon>
        <taxon>Bryophytina</taxon>
        <taxon>Bryopsida</taxon>
        <taxon>Funariidae</taxon>
        <taxon>Funariales</taxon>
        <taxon>Funariaceae</taxon>
        <taxon>Physcomitrium</taxon>
    </lineage>
</organism>
<reference evidence="3" key="3">
    <citation type="submission" date="2020-12" db="UniProtKB">
        <authorList>
            <consortium name="EnsemblPlants"/>
        </authorList>
    </citation>
    <scope>IDENTIFICATION</scope>
</reference>
<dbReference type="AlphaFoldDB" id="A0A2K1L471"/>
<reference evidence="2 4" key="2">
    <citation type="journal article" date="2018" name="Plant J.">
        <title>The Physcomitrella patens chromosome-scale assembly reveals moss genome structure and evolution.</title>
        <authorList>
            <person name="Lang D."/>
            <person name="Ullrich K.K."/>
            <person name="Murat F."/>
            <person name="Fuchs J."/>
            <person name="Jenkins J."/>
            <person name="Haas F.B."/>
            <person name="Piednoel M."/>
            <person name="Gundlach H."/>
            <person name="Van Bel M."/>
            <person name="Meyberg R."/>
            <person name="Vives C."/>
            <person name="Morata J."/>
            <person name="Symeonidi A."/>
            <person name="Hiss M."/>
            <person name="Muchero W."/>
            <person name="Kamisugi Y."/>
            <person name="Saleh O."/>
            <person name="Blanc G."/>
            <person name="Decker E.L."/>
            <person name="van Gessel N."/>
            <person name="Grimwood J."/>
            <person name="Hayes R.D."/>
            <person name="Graham S.W."/>
            <person name="Gunter L.E."/>
            <person name="McDaniel S.F."/>
            <person name="Hoernstein S.N.W."/>
            <person name="Larsson A."/>
            <person name="Li F.W."/>
            <person name="Perroud P.F."/>
            <person name="Phillips J."/>
            <person name="Ranjan P."/>
            <person name="Rokshar D.S."/>
            <person name="Rothfels C.J."/>
            <person name="Schneider L."/>
            <person name="Shu S."/>
            <person name="Stevenson D.W."/>
            <person name="Thummler F."/>
            <person name="Tillich M."/>
            <person name="Villarreal Aguilar J.C."/>
            <person name="Widiez T."/>
            <person name="Wong G.K."/>
            <person name="Wymore A."/>
            <person name="Zhang Y."/>
            <person name="Zimmer A.D."/>
            <person name="Quatrano R.S."/>
            <person name="Mayer K.F.X."/>
            <person name="Goodstein D."/>
            <person name="Casacuberta J.M."/>
            <person name="Vandepoele K."/>
            <person name="Reski R."/>
            <person name="Cuming A.C."/>
            <person name="Tuskan G.A."/>
            <person name="Maumus F."/>
            <person name="Salse J."/>
            <person name="Schmutz J."/>
            <person name="Rensing S.A."/>
        </authorList>
    </citation>
    <scope>NUCLEOTIDE SEQUENCE [LARGE SCALE GENOMIC DNA]</scope>
    <source>
        <strain evidence="3 4">cv. Gransden 2004</strain>
    </source>
</reference>
<dbReference type="Proteomes" id="UP000006727">
    <property type="component" value="Chromosome 2"/>
</dbReference>
<sequence>MLLSSNPNSNRDPSTAVVIVNSSKTPIPMHCSPTSPSQASQATPSASRNTSVLPPGSSIHSVLRTPISRALHSSSSLPPPSSCSSSRATVLPPHAVAAPHALLGVESTTIALVSFPASSCANGSASTPRLWNSSLKGPYSPKDPIHSEVATGLEGD</sequence>
<feature type="compositionally biased region" description="Low complexity" evidence="1">
    <location>
        <begin position="32"/>
        <end position="47"/>
    </location>
</feature>
<feature type="region of interest" description="Disordered" evidence="1">
    <location>
        <begin position="22"/>
        <end position="65"/>
    </location>
</feature>
<reference evidence="2 4" key="1">
    <citation type="journal article" date="2008" name="Science">
        <title>The Physcomitrella genome reveals evolutionary insights into the conquest of land by plants.</title>
        <authorList>
            <person name="Rensing S."/>
            <person name="Lang D."/>
            <person name="Zimmer A."/>
            <person name="Terry A."/>
            <person name="Salamov A."/>
            <person name="Shapiro H."/>
            <person name="Nishiyama T."/>
            <person name="Perroud P.-F."/>
            <person name="Lindquist E."/>
            <person name="Kamisugi Y."/>
            <person name="Tanahashi T."/>
            <person name="Sakakibara K."/>
            <person name="Fujita T."/>
            <person name="Oishi K."/>
            <person name="Shin-I T."/>
            <person name="Kuroki Y."/>
            <person name="Toyoda A."/>
            <person name="Suzuki Y."/>
            <person name="Hashimoto A."/>
            <person name="Yamaguchi K."/>
            <person name="Sugano A."/>
            <person name="Kohara Y."/>
            <person name="Fujiyama A."/>
            <person name="Anterola A."/>
            <person name="Aoki S."/>
            <person name="Ashton N."/>
            <person name="Barbazuk W.B."/>
            <person name="Barker E."/>
            <person name="Bennetzen J."/>
            <person name="Bezanilla M."/>
            <person name="Blankenship R."/>
            <person name="Cho S.H."/>
            <person name="Dutcher S."/>
            <person name="Estelle M."/>
            <person name="Fawcett J.A."/>
            <person name="Gundlach H."/>
            <person name="Hanada K."/>
            <person name="Heyl A."/>
            <person name="Hicks K.A."/>
            <person name="Hugh J."/>
            <person name="Lohr M."/>
            <person name="Mayer K."/>
            <person name="Melkozernov A."/>
            <person name="Murata T."/>
            <person name="Nelson D."/>
            <person name="Pils B."/>
            <person name="Prigge M."/>
            <person name="Reiss B."/>
            <person name="Renner T."/>
            <person name="Rombauts S."/>
            <person name="Rushton P."/>
            <person name="Sanderfoot A."/>
            <person name="Schween G."/>
            <person name="Shiu S.-H."/>
            <person name="Stueber K."/>
            <person name="Theodoulou F.L."/>
            <person name="Tu H."/>
            <person name="Van de Peer Y."/>
            <person name="Verrier P.J."/>
            <person name="Waters E."/>
            <person name="Wood A."/>
            <person name="Yang L."/>
            <person name="Cove D."/>
            <person name="Cuming A."/>
            <person name="Hasebe M."/>
            <person name="Lucas S."/>
            <person name="Mishler D.B."/>
            <person name="Reski R."/>
            <person name="Grigoriev I."/>
            <person name="Quatrano R.S."/>
            <person name="Boore J.L."/>
        </authorList>
    </citation>
    <scope>NUCLEOTIDE SEQUENCE [LARGE SCALE GENOMIC DNA]</scope>
    <source>
        <strain evidence="3 4">cv. Gransden 2004</strain>
    </source>
</reference>
<protein>
    <submittedName>
        <fullName evidence="2 3">Uncharacterized protein</fullName>
    </submittedName>
</protein>
<dbReference type="EMBL" id="ABEU02000002">
    <property type="protein sequence ID" value="PNR60824.1"/>
    <property type="molecule type" value="Genomic_DNA"/>
</dbReference>
<proteinExistence type="predicted"/>
<evidence type="ECO:0000313" key="3">
    <source>
        <dbReference type="EnsemblPlants" id="Pp3c2_34190V3.1"/>
    </source>
</evidence>
<feature type="region of interest" description="Disordered" evidence="1">
    <location>
        <begin position="134"/>
        <end position="156"/>
    </location>
</feature>
<accession>A0A2K1L471</accession>
<gene>
    <name evidence="2" type="ORF">PHYPA_003617</name>
</gene>
<dbReference type="InParanoid" id="A0A2K1L471"/>
<dbReference type="Gramene" id="Pp3c2_34190V3.1">
    <property type="protein sequence ID" value="Pp3c2_34190V3.1"/>
    <property type="gene ID" value="Pp3c2_34190"/>
</dbReference>
<evidence type="ECO:0000256" key="1">
    <source>
        <dbReference type="SAM" id="MobiDB-lite"/>
    </source>
</evidence>
<evidence type="ECO:0000313" key="2">
    <source>
        <dbReference type="EMBL" id="PNR60824.1"/>
    </source>
</evidence>